<evidence type="ECO:0000256" key="2">
    <source>
        <dbReference type="SAM" id="SignalP"/>
    </source>
</evidence>
<keyword evidence="1" id="KW-0812">Transmembrane</keyword>
<feature type="signal peptide" evidence="2">
    <location>
        <begin position="1"/>
        <end position="19"/>
    </location>
</feature>
<feature type="transmembrane region" description="Helical" evidence="1">
    <location>
        <begin position="224"/>
        <end position="244"/>
    </location>
</feature>
<dbReference type="PANTHER" id="PTHR40761:SF1">
    <property type="entry name" value="CONSERVED INTEGRAL MEMBRANE ALANINE VALINE AND LEUCINE RICH PROTEIN-RELATED"/>
    <property type="match status" value="1"/>
</dbReference>
<protein>
    <recommendedName>
        <fullName evidence="5">Magnesium transporter NIPA</fullName>
    </recommendedName>
</protein>
<feature type="transmembrane region" description="Helical" evidence="1">
    <location>
        <begin position="102"/>
        <end position="120"/>
    </location>
</feature>
<feature type="transmembrane region" description="Helical" evidence="1">
    <location>
        <begin position="47"/>
        <end position="66"/>
    </location>
</feature>
<evidence type="ECO:0008006" key="5">
    <source>
        <dbReference type="Google" id="ProtNLM"/>
    </source>
</evidence>
<feature type="transmembrane region" description="Helical" evidence="1">
    <location>
        <begin position="73"/>
        <end position="90"/>
    </location>
</feature>
<keyword evidence="2" id="KW-0732">Signal</keyword>
<evidence type="ECO:0000313" key="4">
    <source>
        <dbReference type="Proteomes" id="UP001500767"/>
    </source>
</evidence>
<dbReference type="PANTHER" id="PTHR40761">
    <property type="entry name" value="CONSERVED INTEGRAL MEMBRANE ALANINE VALINE AND LEUCINE RICH PROTEIN-RELATED"/>
    <property type="match status" value="1"/>
</dbReference>
<keyword evidence="4" id="KW-1185">Reference proteome</keyword>
<reference evidence="4" key="1">
    <citation type="journal article" date="2019" name="Int. J. Syst. Evol. Microbiol.">
        <title>The Global Catalogue of Microorganisms (GCM) 10K type strain sequencing project: providing services to taxonomists for standard genome sequencing and annotation.</title>
        <authorList>
            <consortium name="The Broad Institute Genomics Platform"/>
            <consortium name="The Broad Institute Genome Sequencing Center for Infectious Disease"/>
            <person name="Wu L."/>
            <person name="Ma J."/>
        </authorList>
    </citation>
    <scope>NUCLEOTIDE SEQUENCE [LARGE SCALE GENOMIC DNA]</scope>
    <source>
        <strain evidence="4">JCM 16540</strain>
    </source>
</reference>
<feature type="transmembrane region" description="Helical" evidence="1">
    <location>
        <begin position="132"/>
        <end position="156"/>
    </location>
</feature>
<feature type="transmembrane region" description="Helical" evidence="1">
    <location>
        <begin position="256"/>
        <end position="274"/>
    </location>
</feature>
<dbReference type="RefSeq" id="WP_204912350.1">
    <property type="nucleotide sequence ID" value="NZ_BAAAYR010000001.1"/>
</dbReference>
<keyword evidence="1" id="KW-0472">Membrane</keyword>
<evidence type="ECO:0000313" key="3">
    <source>
        <dbReference type="EMBL" id="GAA3553180.1"/>
    </source>
</evidence>
<name>A0ABP6WMR7_9ACTN</name>
<keyword evidence="1" id="KW-1133">Transmembrane helix</keyword>
<dbReference type="Proteomes" id="UP001500767">
    <property type="component" value="Unassembled WGS sequence"/>
</dbReference>
<feature type="chain" id="PRO_5047280487" description="Magnesium transporter NIPA" evidence="2">
    <location>
        <begin position="20"/>
        <end position="297"/>
    </location>
</feature>
<gene>
    <name evidence="3" type="ORF">GCM10022197_05330</name>
</gene>
<feature type="transmembrane region" description="Helical" evidence="1">
    <location>
        <begin position="193"/>
        <end position="212"/>
    </location>
</feature>
<comment type="caution">
    <text evidence="3">The sequence shown here is derived from an EMBL/GenBank/DDBJ whole genome shotgun (WGS) entry which is preliminary data.</text>
</comment>
<accession>A0ABP6WMR7</accession>
<feature type="transmembrane region" description="Helical" evidence="1">
    <location>
        <begin position="162"/>
        <end position="181"/>
    </location>
</feature>
<organism evidence="3 4">
    <name type="scientific">Microlunatus spumicola</name>
    <dbReference type="NCBI Taxonomy" id="81499"/>
    <lineage>
        <taxon>Bacteria</taxon>
        <taxon>Bacillati</taxon>
        <taxon>Actinomycetota</taxon>
        <taxon>Actinomycetes</taxon>
        <taxon>Propionibacteriales</taxon>
        <taxon>Propionibacteriaceae</taxon>
        <taxon>Microlunatus</taxon>
    </lineage>
</organism>
<evidence type="ECO:0000256" key="1">
    <source>
        <dbReference type="SAM" id="Phobius"/>
    </source>
</evidence>
<sequence>MLAAALALAAAAVFGTATALQHRSASAVAEGSGGSGRLLARLLRSPGWVVGLCLSGVAFALHVAALHEGSLTLVQPIVVTTTVFAVFVRSALDRTLPDRAEVVWAVCTWAGLTLFVLTAGTRRPGFVTDDRLAALFLVVAVVAAAVAIVVAGQLHVPARRGFFLGVAAGILYGSTAGLVKLATSYGRGGVVPLLHHWSAWLVAPVGLTAFFLSQRAFQASRLSVSVPVLNIVDVLVAVGFGSVVFREHLFRSPGQLLVELVGATMIVVGVWQLVKEGERLHESHLREVPAGSPPAPR</sequence>
<dbReference type="NCBIfam" id="NF038012">
    <property type="entry name" value="DMT_1"/>
    <property type="match status" value="1"/>
</dbReference>
<dbReference type="EMBL" id="BAAAYR010000001">
    <property type="protein sequence ID" value="GAA3553180.1"/>
    <property type="molecule type" value="Genomic_DNA"/>
</dbReference>
<proteinExistence type="predicted"/>